<evidence type="ECO:0000313" key="2">
    <source>
        <dbReference type="Proteomes" id="UP001303046"/>
    </source>
</evidence>
<reference evidence="1 2" key="1">
    <citation type="submission" date="2023-08" db="EMBL/GenBank/DDBJ databases">
        <title>A Necator americanus chromosomal reference genome.</title>
        <authorList>
            <person name="Ilik V."/>
            <person name="Petrzelkova K.J."/>
            <person name="Pardy F."/>
            <person name="Fuh T."/>
            <person name="Niatou-Singa F.S."/>
            <person name="Gouil Q."/>
            <person name="Baker L."/>
            <person name="Ritchie M.E."/>
            <person name="Jex A.R."/>
            <person name="Gazzola D."/>
            <person name="Li H."/>
            <person name="Toshio Fujiwara R."/>
            <person name="Zhan B."/>
            <person name="Aroian R.V."/>
            <person name="Pafco B."/>
            <person name="Schwarz E.M."/>
        </authorList>
    </citation>
    <scope>NUCLEOTIDE SEQUENCE [LARGE SCALE GENOMIC DNA]</scope>
    <source>
        <strain evidence="1 2">Aroian</strain>
        <tissue evidence="1">Whole animal</tissue>
    </source>
</reference>
<proteinExistence type="predicted"/>
<keyword evidence="2" id="KW-1185">Reference proteome</keyword>
<protein>
    <submittedName>
        <fullName evidence="1">Uncharacterized protein</fullName>
    </submittedName>
</protein>
<name>A0ABR1EYL5_NECAM</name>
<dbReference type="Proteomes" id="UP001303046">
    <property type="component" value="Unassembled WGS sequence"/>
</dbReference>
<sequence>MASLLVLAYGIQHEEHEDPYAEIFVVYRRMTHGRYQHFAPPSKVTTESRLRFEEFVEFELEEAFAGYQIAMNILIFCKLSQKIESYAQGWHTSAKMRAIEGTIKRYPCDVPPRIQEANKLR</sequence>
<evidence type="ECO:0000313" key="1">
    <source>
        <dbReference type="EMBL" id="KAK6766921.1"/>
    </source>
</evidence>
<comment type="caution">
    <text evidence="1">The sequence shown here is derived from an EMBL/GenBank/DDBJ whole genome shotgun (WGS) entry which is preliminary data.</text>
</comment>
<accession>A0ABR1EYL5</accession>
<gene>
    <name evidence="1" type="primary">Necator_chrX.g26449</name>
    <name evidence="1" type="ORF">RB195_026282</name>
</gene>
<organism evidence="1 2">
    <name type="scientific">Necator americanus</name>
    <name type="common">Human hookworm</name>
    <dbReference type="NCBI Taxonomy" id="51031"/>
    <lineage>
        <taxon>Eukaryota</taxon>
        <taxon>Metazoa</taxon>
        <taxon>Ecdysozoa</taxon>
        <taxon>Nematoda</taxon>
        <taxon>Chromadorea</taxon>
        <taxon>Rhabditida</taxon>
        <taxon>Rhabditina</taxon>
        <taxon>Rhabditomorpha</taxon>
        <taxon>Strongyloidea</taxon>
        <taxon>Ancylostomatidae</taxon>
        <taxon>Bunostominae</taxon>
        <taxon>Necator</taxon>
    </lineage>
</organism>
<dbReference type="EMBL" id="JAVFWL010000006">
    <property type="protein sequence ID" value="KAK6766921.1"/>
    <property type="molecule type" value="Genomic_DNA"/>
</dbReference>